<comment type="similarity">
    <text evidence="1">Belongs to the transposase IS21/IS408/IS1162 family.</text>
</comment>
<proteinExistence type="inferred from homology"/>
<evidence type="ECO:0000256" key="4">
    <source>
        <dbReference type="ARBA" id="ARBA00023172"/>
    </source>
</evidence>
<sequence>MLSMTQIKNIRKMYFEEGKNISQIARETGHDRKTIREYIYKDNWNKGLPKVTKGLAFTKLEPFKADIDAWLNEDKKARRKQRHTAKRVYDRLVEKYKNDFNCSYRTVAAYVAIKKKEIFSERKGFLPLEHIPGEAQVDFGDADFYENGKLYNGKYLNLSFPYSNKGYTQLFKGENQECLFEGLKTIFEHIGGVPTRIWFDNTSTIVTKVIKGGGRTLTDDFLRFMEHYGFEAVFCNVDAGHEKGNVENKVGYHRRNMLVPVPRFERLSEFNKELLVRCEEDAKREHYRKEKNIEELFRDDVAALLELSKTGFDTSKYITVKTNGYGKFFLNNGLHEYSVSPKYANEHVLVKLTAFHVIILDENYREILRHKRLYGNHKQQSMQWLPYLNQLARRPGALKYTGIYQMLPQPLKEYMESVSKQEKGKVLKAIADLTQKSGFEKAVETVSTALSYGTTDLDSLINLHSWLHEKVLQVEPVQLPEYIPKLKRYEPNLFTYDKSLRKAGAERC</sequence>
<name>A0A1M6HJ77_9FIRM</name>
<dbReference type="GO" id="GO:0006310">
    <property type="term" value="P:DNA recombination"/>
    <property type="evidence" value="ECO:0007669"/>
    <property type="project" value="UniProtKB-KW"/>
</dbReference>
<dbReference type="NCBIfam" id="NF033546">
    <property type="entry name" value="transpos_IS21"/>
    <property type="match status" value="1"/>
</dbReference>
<reference evidence="6 7" key="1">
    <citation type="submission" date="2016-11" db="EMBL/GenBank/DDBJ databases">
        <authorList>
            <person name="Jaros S."/>
            <person name="Januszkiewicz K."/>
            <person name="Wedrychowicz H."/>
        </authorList>
    </citation>
    <scope>NUCLEOTIDE SEQUENCE [LARGE SCALE GENOMIC DNA]</scope>
    <source>
        <strain evidence="6 7">DSM 19022</strain>
    </source>
</reference>
<dbReference type="InterPro" id="IPR017894">
    <property type="entry name" value="HTH_IS21_transposase_type"/>
</dbReference>
<evidence type="ECO:0000259" key="5">
    <source>
        <dbReference type="PROSITE" id="PS50531"/>
    </source>
</evidence>
<dbReference type="Proteomes" id="UP000184442">
    <property type="component" value="Unassembled WGS sequence"/>
</dbReference>
<dbReference type="PROSITE" id="PS50531">
    <property type="entry name" value="HTH_IS21"/>
    <property type="match status" value="1"/>
</dbReference>
<accession>A0A1M6HJ77</accession>
<organism evidence="6 7">
    <name type="scientific">Lutispora thermophila DSM 19022</name>
    <dbReference type="NCBI Taxonomy" id="1122184"/>
    <lineage>
        <taxon>Bacteria</taxon>
        <taxon>Bacillati</taxon>
        <taxon>Bacillota</taxon>
        <taxon>Clostridia</taxon>
        <taxon>Lutisporales</taxon>
        <taxon>Lutisporaceae</taxon>
        <taxon>Lutispora</taxon>
    </lineage>
</organism>
<keyword evidence="7" id="KW-1185">Reference proteome</keyword>
<dbReference type="STRING" id="1122184.SAMN02745176_02817"/>
<dbReference type="AlphaFoldDB" id="A0A1M6HJ77"/>
<protein>
    <submittedName>
        <fullName evidence="6">Transposase</fullName>
    </submittedName>
</protein>
<feature type="domain" description="HTH IS21-type" evidence="5">
    <location>
        <begin position="6"/>
        <end position="71"/>
    </location>
</feature>
<dbReference type="GO" id="GO:0032196">
    <property type="term" value="P:transposition"/>
    <property type="evidence" value="ECO:0007669"/>
    <property type="project" value="UniProtKB-KW"/>
</dbReference>
<evidence type="ECO:0000256" key="3">
    <source>
        <dbReference type="ARBA" id="ARBA00023125"/>
    </source>
</evidence>
<keyword evidence="3" id="KW-0238">DNA-binding</keyword>
<dbReference type="PANTHER" id="PTHR35004">
    <property type="entry name" value="TRANSPOSASE RV3428C-RELATED"/>
    <property type="match status" value="1"/>
</dbReference>
<dbReference type="PANTHER" id="PTHR35004:SF7">
    <property type="entry name" value="INTEGRASE PROTEIN"/>
    <property type="match status" value="1"/>
</dbReference>
<dbReference type="GO" id="GO:0003677">
    <property type="term" value="F:DNA binding"/>
    <property type="evidence" value="ECO:0007669"/>
    <property type="project" value="UniProtKB-KW"/>
</dbReference>
<evidence type="ECO:0000256" key="1">
    <source>
        <dbReference type="ARBA" id="ARBA00009277"/>
    </source>
</evidence>
<evidence type="ECO:0000313" key="7">
    <source>
        <dbReference type="Proteomes" id="UP000184442"/>
    </source>
</evidence>
<dbReference type="EMBL" id="FQZS01000021">
    <property type="protein sequence ID" value="SHJ22235.1"/>
    <property type="molecule type" value="Genomic_DNA"/>
</dbReference>
<evidence type="ECO:0000313" key="6">
    <source>
        <dbReference type="EMBL" id="SHJ22235.1"/>
    </source>
</evidence>
<gene>
    <name evidence="6" type="ORF">SAMN02745176_02817</name>
</gene>
<keyword evidence="4" id="KW-0233">DNA recombination</keyword>
<evidence type="ECO:0000256" key="2">
    <source>
        <dbReference type="ARBA" id="ARBA00022578"/>
    </source>
</evidence>
<keyword evidence="2" id="KW-0815">Transposition</keyword>